<accession>A0A9X4H575</accession>
<evidence type="ECO:0000313" key="2">
    <source>
        <dbReference type="EMBL" id="MDF9407883.1"/>
    </source>
</evidence>
<dbReference type="AlphaFoldDB" id="A0A9X4H575"/>
<dbReference type="RefSeq" id="WP_277443133.1">
    <property type="nucleotide sequence ID" value="NZ_JAKOAV010000007.1"/>
</dbReference>
<feature type="domain" description="Copper amine oxidase-like N-terminal" evidence="1">
    <location>
        <begin position="106"/>
        <end position="151"/>
    </location>
</feature>
<evidence type="ECO:0000313" key="3">
    <source>
        <dbReference type="Proteomes" id="UP001154312"/>
    </source>
</evidence>
<reference evidence="2" key="1">
    <citation type="submission" date="2022-02" db="EMBL/GenBank/DDBJ databases">
        <authorList>
            <person name="Leng L."/>
        </authorList>
    </citation>
    <scope>NUCLEOTIDE SEQUENCE</scope>
    <source>
        <strain evidence="2">JI</strain>
    </source>
</reference>
<dbReference type="InterPro" id="IPR012854">
    <property type="entry name" value="Cu_amine_oxidase-like_N"/>
</dbReference>
<dbReference type="Pfam" id="PF07833">
    <property type="entry name" value="Cu_amine_oxidN1"/>
    <property type="match status" value="2"/>
</dbReference>
<evidence type="ECO:0000259" key="1">
    <source>
        <dbReference type="Pfam" id="PF07833"/>
    </source>
</evidence>
<protein>
    <submittedName>
        <fullName evidence="2">Copper amine oxidase N-terminal domain-containing protein</fullName>
    </submittedName>
</protein>
<sequence length="288" mass="31111">MKKGFIKHGKHVLLITILALFALIPSICLAAGEAGEITIRVNNTVLRPDVPAQIINGRTMVPVRFVAQALDCTVDWDEATLSVLIASGGQYEGSPPPNDTGYIRIYVNGNILYPDVAPLLINGRTMVPVRFIAEALGARVGWDEQSQTVIITKSAPVSSNDVTTVDQLLVGPDLDLETQLLLARQFGPNGQVVFVQAGESQLPINAFSPFICASAKIMNGLAGQEVTGVLDYNHGQASVTSELVYPQSGSRYVGFKFTRQSDQWPTGYYEIKVYVDGVLKAATPFTVE</sequence>
<keyword evidence="3" id="KW-1185">Reference proteome</keyword>
<organism evidence="2 3">
    <name type="scientific">Pelotomaculum isophthalicicum JI</name>
    <dbReference type="NCBI Taxonomy" id="947010"/>
    <lineage>
        <taxon>Bacteria</taxon>
        <taxon>Bacillati</taxon>
        <taxon>Bacillota</taxon>
        <taxon>Clostridia</taxon>
        <taxon>Eubacteriales</taxon>
        <taxon>Desulfotomaculaceae</taxon>
        <taxon>Pelotomaculum</taxon>
    </lineage>
</organism>
<gene>
    <name evidence="2" type="ORF">L7E55_05835</name>
</gene>
<dbReference type="Proteomes" id="UP001154312">
    <property type="component" value="Unassembled WGS sequence"/>
</dbReference>
<proteinExistence type="predicted"/>
<dbReference type="EMBL" id="JAKOAV010000007">
    <property type="protein sequence ID" value="MDF9407883.1"/>
    <property type="molecule type" value="Genomic_DNA"/>
</dbReference>
<dbReference type="Gene3D" id="3.30.457.10">
    <property type="entry name" value="Copper amine oxidase-like, N-terminal domain"/>
    <property type="match status" value="2"/>
</dbReference>
<name>A0A9X4H575_9FIRM</name>
<feature type="domain" description="Copper amine oxidase-like N-terminal" evidence="1">
    <location>
        <begin position="35"/>
        <end position="85"/>
    </location>
</feature>
<comment type="caution">
    <text evidence="2">The sequence shown here is derived from an EMBL/GenBank/DDBJ whole genome shotgun (WGS) entry which is preliminary data.</text>
</comment>
<dbReference type="InterPro" id="IPR036582">
    <property type="entry name" value="Mao_N_sf"/>
</dbReference>
<dbReference type="SUPFAM" id="SSF55383">
    <property type="entry name" value="Copper amine oxidase, domain N"/>
    <property type="match status" value="2"/>
</dbReference>